<reference evidence="1" key="1">
    <citation type="submission" date="2024-05" db="EMBL/GenBank/DDBJ databases">
        <title>30 novel species of actinomycetes from the DSMZ collection.</title>
        <authorList>
            <person name="Nouioui I."/>
        </authorList>
    </citation>
    <scope>NUCLEOTIDE SEQUENCE</scope>
    <source>
        <strain evidence="1">DSM 40473</strain>
    </source>
</reference>
<dbReference type="EMBL" id="JAVRFI010000016">
    <property type="protein sequence ID" value="MDT0451854.1"/>
    <property type="molecule type" value="Genomic_DNA"/>
</dbReference>
<accession>A0ABU2SS99</accession>
<keyword evidence="2" id="KW-1185">Reference proteome</keyword>
<gene>
    <name evidence="1" type="ORF">RM609_22610</name>
</gene>
<organism evidence="1 2">
    <name type="scientific">Streptomyces hesseae</name>
    <dbReference type="NCBI Taxonomy" id="3075519"/>
    <lineage>
        <taxon>Bacteria</taxon>
        <taxon>Bacillati</taxon>
        <taxon>Actinomycetota</taxon>
        <taxon>Actinomycetes</taxon>
        <taxon>Kitasatosporales</taxon>
        <taxon>Streptomycetaceae</taxon>
        <taxon>Streptomyces</taxon>
    </lineage>
</organism>
<protein>
    <submittedName>
        <fullName evidence="1">Uncharacterized protein</fullName>
    </submittedName>
</protein>
<name>A0ABU2SS99_9ACTN</name>
<dbReference type="Proteomes" id="UP001180531">
    <property type="component" value="Unassembled WGS sequence"/>
</dbReference>
<evidence type="ECO:0000313" key="1">
    <source>
        <dbReference type="EMBL" id="MDT0451854.1"/>
    </source>
</evidence>
<evidence type="ECO:0000313" key="2">
    <source>
        <dbReference type="Proteomes" id="UP001180531"/>
    </source>
</evidence>
<comment type="caution">
    <text evidence="1">The sequence shown here is derived from an EMBL/GenBank/DDBJ whole genome shotgun (WGS) entry which is preliminary data.</text>
</comment>
<sequence length="135" mass="14713">MTPEETVALTRYVRAICPGQRFDEYTPDAWHDVLAPYSLADARGAVIALVDSGKAFVAVGEITAKVRELRAGRSRHIHGPGQPPEVPDADPDDVAAYLLAVRAQRIRAADPTARRRPLAELLAATGRHVTKELRP</sequence>
<proteinExistence type="predicted"/>
<dbReference type="RefSeq" id="WP_311613343.1">
    <property type="nucleotide sequence ID" value="NZ_JAVRFI010000016.1"/>
</dbReference>